<keyword evidence="1" id="KW-0732">Signal</keyword>
<reference evidence="2" key="2">
    <citation type="submission" date="2023-06" db="EMBL/GenBank/DDBJ databases">
        <authorList>
            <consortium name="Lawrence Berkeley National Laboratory"/>
            <person name="Haridas S."/>
            <person name="Hensen N."/>
            <person name="Bonometti L."/>
            <person name="Westerberg I."/>
            <person name="Brannstrom I.O."/>
            <person name="Guillou S."/>
            <person name="Cros-Aarteil S."/>
            <person name="Calhoun S."/>
            <person name="Kuo A."/>
            <person name="Mondo S."/>
            <person name="Pangilinan J."/>
            <person name="Riley R."/>
            <person name="Labutti K."/>
            <person name="Andreopoulos B."/>
            <person name="Lipzen A."/>
            <person name="Chen C."/>
            <person name="Yanf M."/>
            <person name="Daum C."/>
            <person name="Ng V."/>
            <person name="Clum A."/>
            <person name="Steindorff A."/>
            <person name="Ohm R."/>
            <person name="Martin F."/>
            <person name="Silar P."/>
            <person name="Natvig D."/>
            <person name="Lalanne C."/>
            <person name="Gautier V."/>
            <person name="Ament-Velasquez S.L."/>
            <person name="Kruys A."/>
            <person name="Hutchinson M.I."/>
            <person name="Powell A.J."/>
            <person name="Barry K."/>
            <person name="Miller A.N."/>
            <person name="Grigoriev I.V."/>
            <person name="Debuchy R."/>
            <person name="Gladieux P."/>
            <person name="Thoren M.H."/>
            <person name="Johannesson H."/>
        </authorList>
    </citation>
    <scope>NUCLEOTIDE SEQUENCE</scope>
    <source>
        <strain evidence="2">CBS 168.71</strain>
    </source>
</reference>
<protein>
    <recommendedName>
        <fullName evidence="4">Secreted protein</fullName>
    </recommendedName>
</protein>
<gene>
    <name evidence="2" type="ORF">B0H64DRAFT_4982</name>
</gene>
<organism evidence="2 3">
    <name type="scientific">Chaetomium fimeti</name>
    <dbReference type="NCBI Taxonomy" id="1854472"/>
    <lineage>
        <taxon>Eukaryota</taxon>
        <taxon>Fungi</taxon>
        <taxon>Dikarya</taxon>
        <taxon>Ascomycota</taxon>
        <taxon>Pezizomycotina</taxon>
        <taxon>Sordariomycetes</taxon>
        <taxon>Sordariomycetidae</taxon>
        <taxon>Sordariales</taxon>
        <taxon>Chaetomiaceae</taxon>
        <taxon>Chaetomium</taxon>
    </lineage>
</organism>
<proteinExistence type="predicted"/>
<evidence type="ECO:0000313" key="3">
    <source>
        <dbReference type="Proteomes" id="UP001278766"/>
    </source>
</evidence>
<feature type="signal peptide" evidence="1">
    <location>
        <begin position="1"/>
        <end position="18"/>
    </location>
</feature>
<sequence>MCLLLVVMLTFMLMVTCGVLFQRLPVIPLALCPGCLSIMSIAFVPVVGCNPMYPLLAHFALPVPTWRHQMKSTLLKAEWAQHRVNPWLDQAFAAQPPANMQSCVLFSFVPELQVAMLAACLSVCRPPCRVREKDEITQPRRSSSPTRLLLFDIRCGLLRLVAGSLHSGVLRMD</sequence>
<accession>A0AAE0HNX7</accession>
<dbReference type="AlphaFoldDB" id="A0AAE0HNX7"/>
<evidence type="ECO:0000313" key="2">
    <source>
        <dbReference type="EMBL" id="KAK3300015.1"/>
    </source>
</evidence>
<dbReference type="RefSeq" id="XP_062663529.1">
    <property type="nucleotide sequence ID" value="XM_062808336.1"/>
</dbReference>
<reference evidence="2" key="1">
    <citation type="journal article" date="2023" name="Mol. Phylogenet. Evol.">
        <title>Genome-scale phylogeny and comparative genomics of the fungal order Sordariales.</title>
        <authorList>
            <person name="Hensen N."/>
            <person name="Bonometti L."/>
            <person name="Westerberg I."/>
            <person name="Brannstrom I.O."/>
            <person name="Guillou S."/>
            <person name="Cros-Aarteil S."/>
            <person name="Calhoun S."/>
            <person name="Haridas S."/>
            <person name="Kuo A."/>
            <person name="Mondo S."/>
            <person name="Pangilinan J."/>
            <person name="Riley R."/>
            <person name="LaButti K."/>
            <person name="Andreopoulos B."/>
            <person name="Lipzen A."/>
            <person name="Chen C."/>
            <person name="Yan M."/>
            <person name="Daum C."/>
            <person name="Ng V."/>
            <person name="Clum A."/>
            <person name="Steindorff A."/>
            <person name="Ohm R.A."/>
            <person name="Martin F."/>
            <person name="Silar P."/>
            <person name="Natvig D.O."/>
            <person name="Lalanne C."/>
            <person name="Gautier V."/>
            <person name="Ament-Velasquez S.L."/>
            <person name="Kruys A."/>
            <person name="Hutchinson M.I."/>
            <person name="Powell A.J."/>
            <person name="Barry K."/>
            <person name="Miller A.N."/>
            <person name="Grigoriev I.V."/>
            <person name="Debuchy R."/>
            <person name="Gladieux P."/>
            <person name="Hiltunen Thoren M."/>
            <person name="Johannesson H."/>
        </authorList>
    </citation>
    <scope>NUCLEOTIDE SEQUENCE</scope>
    <source>
        <strain evidence="2">CBS 168.71</strain>
    </source>
</reference>
<comment type="caution">
    <text evidence="2">The sequence shown here is derived from an EMBL/GenBank/DDBJ whole genome shotgun (WGS) entry which is preliminary data.</text>
</comment>
<name>A0AAE0HNX7_9PEZI</name>
<feature type="chain" id="PRO_5042086599" description="Secreted protein" evidence="1">
    <location>
        <begin position="19"/>
        <end position="173"/>
    </location>
</feature>
<keyword evidence="3" id="KW-1185">Reference proteome</keyword>
<evidence type="ECO:0000256" key="1">
    <source>
        <dbReference type="SAM" id="SignalP"/>
    </source>
</evidence>
<dbReference type="EMBL" id="JAUEPN010000001">
    <property type="protein sequence ID" value="KAK3300015.1"/>
    <property type="molecule type" value="Genomic_DNA"/>
</dbReference>
<dbReference type="GeneID" id="87845284"/>
<dbReference type="Proteomes" id="UP001278766">
    <property type="component" value="Unassembled WGS sequence"/>
</dbReference>
<evidence type="ECO:0008006" key="4">
    <source>
        <dbReference type="Google" id="ProtNLM"/>
    </source>
</evidence>